<feature type="domain" description="Microcystin LR degradation protein MlrC C-terminal" evidence="1">
    <location>
        <begin position="302"/>
        <end position="479"/>
    </location>
</feature>
<dbReference type="InterPro" id="IPR009197">
    <property type="entry name" value="MlrC"/>
</dbReference>
<dbReference type="Pfam" id="PF07364">
    <property type="entry name" value="DUF1485"/>
    <property type="match status" value="1"/>
</dbReference>
<dbReference type="InterPro" id="IPR010799">
    <property type="entry name" value="MlrC_C"/>
</dbReference>
<protein>
    <submittedName>
        <fullName evidence="3">M81 family peptidase</fullName>
    </submittedName>
</protein>
<dbReference type="PIRSF" id="PIRSF012702">
    <property type="entry name" value="UCP012702"/>
    <property type="match status" value="1"/>
</dbReference>
<dbReference type="AlphaFoldDB" id="A0A4R4EBJ7"/>
<dbReference type="OrthoDB" id="9815420at2"/>
<feature type="domain" description="Microcystin LR degradation protein MlrC N-terminal" evidence="2">
    <location>
        <begin position="4"/>
        <end position="291"/>
    </location>
</feature>
<dbReference type="Proteomes" id="UP000295418">
    <property type="component" value="Unassembled WGS sequence"/>
</dbReference>
<name>A0A4R4EBJ7_9BACL</name>
<comment type="caution">
    <text evidence="3">The sequence shown here is derived from an EMBL/GenBank/DDBJ whole genome shotgun (WGS) entry which is preliminary data.</text>
</comment>
<proteinExistence type="predicted"/>
<evidence type="ECO:0000259" key="2">
    <source>
        <dbReference type="Pfam" id="PF07364"/>
    </source>
</evidence>
<evidence type="ECO:0000313" key="3">
    <source>
        <dbReference type="EMBL" id="TCZ76310.1"/>
    </source>
</evidence>
<evidence type="ECO:0000313" key="4">
    <source>
        <dbReference type="Proteomes" id="UP000295418"/>
    </source>
</evidence>
<evidence type="ECO:0000259" key="1">
    <source>
        <dbReference type="Pfam" id="PF07171"/>
    </source>
</evidence>
<reference evidence="3 4" key="1">
    <citation type="submission" date="2019-03" db="EMBL/GenBank/DDBJ databases">
        <authorList>
            <person name="Kim M.K.M."/>
        </authorList>
    </citation>
    <scope>NUCLEOTIDE SEQUENCE [LARGE SCALE GENOMIC DNA]</scope>
    <source>
        <strain evidence="3 4">18JY21-1</strain>
    </source>
</reference>
<gene>
    <name evidence="3" type="ORF">E0485_13990</name>
</gene>
<accession>A0A4R4EBJ7</accession>
<keyword evidence="4" id="KW-1185">Reference proteome</keyword>
<dbReference type="InterPro" id="IPR015995">
    <property type="entry name" value="MlrC_N"/>
</dbReference>
<dbReference type="Pfam" id="PF07171">
    <property type="entry name" value="MlrC_C"/>
    <property type="match status" value="1"/>
</dbReference>
<dbReference type="EMBL" id="SKFG01000013">
    <property type="protein sequence ID" value="TCZ76310.1"/>
    <property type="molecule type" value="Genomic_DNA"/>
</dbReference>
<organism evidence="3 4">
    <name type="scientific">Paenibacillus albiflavus</name>
    <dbReference type="NCBI Taxonomy" id="2545760"/>
    <lineage>
        <taxon>Bacteria</taxon>
        <taxon>Bacillati</taxon>
        <taxon>Bacillota</taxon>
        <taxon>Bacilli</taxon>
        <taxon>Bacillales</taxon>
        <taxon>Paenibacillaceae</taxon>
        <taxon>Paenibacillus</taxon>
    </lineage>
</organism>
<sequence length="497" mass="54053">MRKRIGIAFFYHESHTFSPVKTGIQSFYEEGYYKGREILTAYRGTKTEVGGFIDVLEQAEQAIIPLVCAAAIPSGVVTFDAYEEIKTAMLTAIAEAGKLDGLLLALHGAMVVEGVSDPESELLSEIREQIGADIPIAATLDMHANVSSRMLTFTPLFFGFKTYPHIDMYEQGVRAAQTLLFHMATKQPIYASFRKLALMLPSVNMRTAEGPMADLMQAAIEAERNPHIISATVLGGFPYCDIPEAGASVIVVSTDQTIGDAVSDALAAQLWAARDQFVMQLPSIPEAIALAQQIEADKPIAIADIADNPLSGGTGDTTGLLRELLLRDEDHALFGAMYDPESLQACMNAGVGAQLKLQLGGRLAPEYGEPVEVIAEVIKLSDGRFHNTGPMNTGLGIDTKGAAHIRVRKLDILLTGRALSANDIELFRHIGIEPTLYKLLALKVKNHFRAAFDPIVSEVIYTDGPGLASNVFKHFTYHHIPRPIWPIDDIDSLPLIE</sequence>
<dbReference type="RefSeq" id="WP_132418677.1">
    <property type="nucleotide sequence ID" value="NZ_SKFG01000013.1"/>
</dbReference>